<name>A0A915HT19_ROMCU</name>
<reference evidence="2" key="1">
    <citation type="submission" date="2022-11" db="UniProtKB">
        <authorList>
            <consortium name="WormBaseParasite"/>
        </authorList>
    </citation>
    <scope>IDENTIFICATION</scope>
</reference>
<dbReference type="Proteomes" id="UP000887565">
    <property type="component" value="Unplaced"/>
</dbReference>
<dbReference type="AlphaFoldDB" id="A0A915HT19"/>
<organism evidence="1 2">
    <name type="scientific">Romanomermis culicivorax</name>
    <name type="common">Nematode worm</name>
    <dbReference type="NCBI Taxonomy" id="13658"/>
    <lineage>
        <taxon>Eukaryota</taxon>
        <taxon>Metazoa</taxon>
        <taxon>Ecdysozoa</taxon>
        <taxon>Nematoda</taxon>
        <taxon>Enoplea</taxon>
        <taxon>Dorylaimia</taxon>
        <taxon>Mermithida</taxon>
        <taxon>Mermithoidea</taxon>
        <taxon>Mermithidae</taxon>
        <taxon>Romanomermis</taxon>
    </lineage>
</organism>
<keyword evidence="1" id="KW-1185">Reference proteome</keyword>
<proteinExistence type="predicted"/>
<accession>A0A915HT19</accession>
<dbReference type="WBParaSite" id="nRc.2.0.1.t04532-RA">
    <property type="protein sequence ID" value="nRc.2.0.1.t04532-RA"/>
    <property type="gene ID" value="nRc.2.0.1.g04532"/>
</dbReference>
<protein>
    <submittedName>
        <fullName evidence="2">Uncharacterized protein</fullName>
    </submittedName>
</protein>
<evidence type="ECO:0000313" key="2">
    <source>
        <dbReference type="WBParaSite" id="nRc.2.0.1.t04532-RA"/>
    </source>
</evidence>
<sequence length="96" mass="10640">MSPVKFVGDSGLCLSFGSSEIGYFEAADCRLDLEEDDVFVLFTIEDFIMQIATIEKTTTTRKTAQKLLVKYNFGATVWIGTRGLFLPFLLLASSAE</sequence>
<evidence type="ECO:0000313" key="1">
    <source>
        <dbReference type="Proteomes" id="UP000887565"/>
    </source>
</evidence>